<dbReference type="Proteomes" id="UP001054252">
    <property type="component" value="Unassembled WGS sequence"/>
</dbReference>
<dbReference type="InterPro" id="IPR036047">
    <property type="entry name" value="F-box-like_dom_sf"/>
</dbReference>
<evidence type="ECO:0000259" key="1">
    <source>
        <dbReference type="SMART" id="SM00256"/>
    </source>
</evidence>
<accession>A0AAV5M5Z1</accession>
<dbReference type="Pfam" id="PF08268">
    <property type="entry name" value="FBA_3"/>
    <property type="match status" value="1"/>
</dbReference>
<sequence length="436" mass="49880">MVTWQQSDRVGWWRTTGIGTPHSSKFKPKLFSCRFAQLLSQSLLSKPKSTTLKKIRKMSPWLPELVTDILLRLPVSSLQRFRCLSTSFCAEIDSENFVKNHLKRSIQMKTGQKLLVYNPRFEGASDFYFADFDDDLVDAFPLKMPLVSRHRDTSVYGSCNGLFLMGMDSMDFKVEYQSLDLYIWNPFTRQYRKLPPCPVQTPSGYGEVKCFGLGYDSARDDYKVVMISKADDSNQVWVFGLKSDFWRRSRDLEDEVTTSAGCFANGALYWMCKNKCVGFDLEREVFFDIPLLSDCGPAAFFFDSFDSLVVFRGNLYFRTLVDEKVEYYLLVSDVSDKGGEVVGVSWRKEFTIENVENILHDVFPLLPLAYSKDGGSILLHDLSGVFWYNLKNRTNQRVSIAGLPDVPWSRYNVCWESLVSVGKDSAFDGAAEEVTN</sequence>
<evidence type="ECO:0000313" key="2">
    <source>
        <dbReference type="EMBL" id="GKV45200.1"/>
    </source>
</evidence>
<dbReference type="EMBL" id="BPVZ01000191">
    <property type="protein sequence ID" value="GKV45200.1"/>
    <property type="molecule type" value="Genomic_DNA"/>
</dbReference>
<dbReference type="SUPFAM" id="SSF81383">
    <property type="entry name" value="F-box domain"/>
    <property type="match status" value="1"/>
</dbReference>
<dbReference type="Pfam" id="PF00646">
    <property type="entry name" value="F-box"/>
    <property type="match status" value="1"/>
</dbReference>
<dbReference type="InterPro" id="IPR017451">
    <property type="entry name" value="F-box-assoc_interact_dom"/>
</dbReference>
<dbReference type="InterPro" id="IPR013187">
    <property type="entry name" value="F-box-assoc_dom_typ3"/>
</dbReference>
<keyword evidence="3" id="KW-1185">Reference proteome</keyword>
<dbReference type="AlphaFoldDB" id="A0AAV5M5Z1"/>
<dbReference type="SMART" id="SM00256">
    <property type="entry name" value="FBOX"/>
    <property type="match status" value="1"/>
</dbReference>
<dbReference type="PANTHER" id="PTHR31672">
    <property type="entry name" value="BNACNNG10540D PROTEIN"/>
    <property type="match status" value="1"/>
</dbReference>
<comment type="caution">
    <text evidence="2">The sequence shown here is derived from an EMBL/GenBank/DDBJ whole genome shotgun (WGS) entry which is preliminary data.</text>
</comment>
<proteinExistence type="predicted"/>
<dbReference type="InterPro" id="IPR001810">
    <property type="entry name" value="F-box_dom"/>
</dbReference>
<dbReference type="InterPro" id="IPR050796">
    <property type="entry name" value="SCF_F-box_component"/>
</dbReference>
<dbReference type="NCBIfam" id="TIGR01640">
    <property type="entry name" value="F_box_assoc_1"/>
    <property type="match status" value="1"/>
</dbReference>
<feature type="domain" description="F-box" evidence="1">
    <location>
        <begin position="62"/>
        <end position="101"/>
    </location>
</feature>
<organism evidence="2 3">
    <name type="scientific">Rubroshorea leprosula</name>
    <dbReference type="NCBI Taxonomy" id="152421"/>
    <lineage>
        <taxon>Eukaryota</taxon>
        <taxon>Viridiplantae</taxon>
        <taxon>Streptophyta</taxon>
        <taxon>Embryophyta</taxon>
        <taxon>Tracheophyta</taxon>
        <taxon>Spermatophyta</taxon>
        <taxon>Magnoliopsida</taxon>
        <taxon>eudicotyledons</taxon>
        <taxon>Gunneridae</taxon>
        <taxon>Pentapetalae</taxon>
        <taxon>rosids</taxon>
        <taxon>malvids</taxon>
        <taxon>Malvales</taxon>
        <taxon>Dipterocarpaceae</taxon>
        <taxon>Rubroshorea</taxon>
    </lineage>
</organism>
<reference evidence="2 3" key="1">
    <citation type="journal article" date="2021" name="Commun. Biol.">
        <title>The genome of Shorea leprosula (Dipterocarpaceae) highlights the ecological relevance of drought in aseasonal tropical rainforests.</title>
        <authorList>
            <person name="Ng K.K.S."/>
            <person name="Kobayashi M.J."/>
            <person name="Fawcett J.A."/>
            <person name="Hatakeyama M."/>
            <person name="Paape T."/>
            <person name="Ng C.H."/>
            <person name="Ang C.C."/>
            <person name="Tnah L.H."/>
            <person name="Lee C.T."/>
            <person name="Nishiyama T."/>
            <person name="Sese J."/>
            <person name="O'Brien M.J."/>
            <person name="Copetti D."/>
            <person name="Mohd Noor M.I."/>
            <person name="Ong R.C."/>
            <person name="Putra M."/>
            <person name="Sireger I.Z."/>
            <person name="Indrioko S."/>
            <person name="Kosugi Y."/>
            <person name="Izuno A."/>
            <person name="Isagi Y."/>
            <person name="Lee S.L."/>
            <person name="Shimizu K.K."/>
        </authorList>
    </citation>
    <scope>NUCLEOTIDE SEQUENCE [LARGE SCALE GENOMIC DNA]</scope>
    <source>
        <strain evidence="2">214</strain>
    </source>
</reference>
<name>A0AAV5M5Z1_9ROSI</name>
<evidence type="ECO:0000313" key="3">
    <source>
        <dbReference type="Proteomes" id="UP001054252"/>
    </source>
</evidence>
<dbReference type="PANTHER" id="PTHR31672:SF13">
    <property type="entry name" value="F-BOX PROTEIN CPR30-LIKE"/>
    <property type="match status" value="1"/>
</dbReference>
<gene>
    <name evidence="2" type="ORF">SLEP1_g52311</name>
</gene>
<protein>
    <recommendedName>
        <fullName evidence="1">F-box domain-containing protein</fullName>
    </recommendedName>
</protein>